<protein>
    <submittedName>
        <fullName evidence="5">M20/M25/M40 family metallo-hydrolase</fullName>
    </submittedName>
</protein>
<dbReference type="RefSeq" id="WP_150864060.1">
    <property type="nucleotide sequence ID" value="NZ_VYXP01000005.1"/>
</dbReference>
<keyword evidence="1" id="KW-0645">Protease</keyword>
<evidence type="ECO:0000256" key="3">
    <source>
        <dbReference type="ARBA" id="ARBA00022801"/>
    </source>
</evidence>
<dbReference type="AlphaFoldDB" id="A0A5N0T8Y4"/>
<comment type="caution">
    <text evidence="5">The sequence shown here is derived from an EMBL/GenBank/DDBJ whole genome shotgun (WGS) entry which is preliminary data.</text>
</comment>
<dbReference type="SUPFAM" id="SSF53187">
    <property type="entry name" value="Zn-dependent exopeptidases"/>
    <property type="match status" value="1"/>
</dbReference>
<keyword evidence="2" id="KW-0479">Metal-binding</keyword>
<dbReference type="InterPro" id="IPR011650">
    <property type="entry name" value="Peptidase_M20_dimer"/>
</dbReference>
<gene>
    <name evidence="5" type="ORF">F3N42_08810</name>
</gene>
<evidence type="ECO:0000313" key="6">
    <source>
        <dbReference type="Proteomes" id="UP000325372"/>
    </source>
</evidence>
<dbReference type="CDD" id="cd05682">
    <property type="entry name" value="M20_dipept_dapE"/>
    <property type="match status" value="1"/>
</dbReference>
<dbReference type="Proteomes" id="UP000325372">
    <property type="component" value="Unassembled WGS sequence"/>
</dbReference>
<sequence length="474" mass="52417">MDQQVAQQFIDEKWNDEITPELIEYIRIPNKSPHFDPDWAEHGYMEQAVQQIHDWCAKQDLPGMHIEIVRLEGRTPLIFMDIPATGGGSNDDTVLLYGHLDKQPEMTGWADDLGPWKPVIKDDKLYGRGGADDGYSAYASLTAILAVQRQQLPHTRCVVIIEACEESGSYDLPHYIEHLEDRIGQPSLVVCLDSGAGNYEQLWLTVSLRGMAAGTLRADVLEEGVHSGYASGVVPSSFRVLRQLVARLEDEDTGQVLPDYLHTEIPAERLQQTEKMAEALGDAVWEAYPFVKGVEPQADNNVDRILNRTWRPALSYTGVDGMPSLANAGNVLRPHTSLKLSMRLPPTVDGEEATRQMKTTLEANPPHNAKVEFEADQAATGWTAPDVAPWLHESLERASQAAYGKGVMYMGEGGTIPFMAMLGDAYPEAQFMITGVLGPKSNAHGPNEFLHLPFVKKLTTCVARVLVDHANRGQ</sequence>
<dbReference type="GO" id="GO:0008233">
    <property type="term" value="F:peptidase activity"/>
    <property type="evidence" value="ECO:0007669"/>
    <property type="project" value="UniProtKB-KW"/>
</dbReference>
<evidence type="ECO:0000259" key="4">
    <source>
        <dbReference type="Pfam" id="PF07687"/>
    </source>
</evidence>
<dbReference type="Gene3D" id="3.30.70.360">
    <property type="match status" value="1"/>
</dbReference>
<dbReference type="Pfam" id="PF07687">
    <property type="entry name" value="M20_dimer"/>
    <property type="match status" value="1"/>
</dbReference>
<reference evidence="5 6" key="1">
    <citation type="submission" date="2019-09" db="EMBL/GenBank/DDBJ databases">
        <title>Wenzhouxiangella sp. Genome sequencing and assembly.</title>
        <authorList>
            <person name="Zhang R."/>
        </authorList>
    </citation>
    <scope>NUCLEOTIDE SEQUENCE [LARGE SCALE GENOMIC DNA]</scope>
    <source>
        <strain evidence="5 6">W260</strain>
    </source>
</reference>
<dbReference type="EMBL" id="VYXP01000005">
    <property type="protein sequence ID" value="KAA9131410.1"/>
    <property type="molecule type" value="Genomic_DNA"/>
</dbReference>
<dbReference type="Pfam" id="PF01546">
    <property type="entry name" value="Peptidase_M20"/>
    <property type="match status" value="1"/>
</dbReference>
<accession>A0A5N0T8Y4</accession>
<dbReference type="PANTHER" id="PTHR43270">
    <property type="entry name" value="BETA-ALA-HIS DIPEPTIDASE"/>
    <property type="match status" value="1"/>
</dbReference>
<dbReference type="GO" id="GO:0006508">
    <property type="term" value="P:proteolysis"/>
    <property type="evidence" value="ECO:0007669"/>
    <property type="project" value="UniProtKB-KW"/>
</dbReference>
<keyword evidence="6" id="KW-1185">Reference proteome</keyword>
<proteinExistence type="predicted"/>
<evidence type="ECO:0000256" key="2">
    <source>
        <dbReference type="ARBA" id="ARBA00022723"/>
    </source>
</evidence>
<organism evidence="5 6">
    <name type="scientific">Marinihelvus fidelis</name>
    <dbReference type="NCBI Taxonomy" id="2613842"/>
    <lineage>
        <taxon>Bacteria</taxon>
        <taxon>Pseudomonadati</taxon>
        <taxon>Pseudomonadota</taxon>
        <taxon>Gammaproteobacteria</taxon>
        <taxon>Chromatiales</taxon>
        <taxon>Wenzhouxiangellaceae</taxon>
        <taxon>Marinihelvus</taxon>
    </lineage>
</organism>
<dbReference type="InterPro" id="IPR002933">
    <property type="entry name" value="Peptidase_M20"/>
</dbReference>
<dbReference type="PANTHER" id="PTHR43270:SF4">
    <property type="entry name" value="CARNOSINE DIPEPTIDASE 2, ISOFORM A"/>
    <property type="match status" value="1"/>
</dbReference>
<dbReference type="GO" id="GO:0046872">
    <property type="term" value="F:metal ion binding"/>
    <property type="evidence" value="ECO:0007669"/>
    <property type="project" value="UniProtKB-KW"/>
</dbReference>
<name>A0A5N0T8Y4_9GAMM</name>
<evidence type="ECO:0000313" key="5">
    <source>
        <dbReference type="EMBL" id="KAA9131410.1"/>
    </source>
</evidence>
<feature type="domain" description="Peptidase M20 dimerisation" evidence="4">
    <location>
        <begin position="207"/>
        <end position="367"/>
    </location>
</feature>
<dbReference type="InterPro" id="IPR051458">
    <property type="entry name" value="Cyt/Met_Dipeptidase"/>
</dbReference>
<evidence type="ECO:0000256" key="1">
    <source>
        <dbReference type="ARBA" id="ARBA00022670"/>
    </source>
</evidence>
<dbReference type="Gene3D" id="3.40.630.10">
    <property type="entry name" value="Zn peptidases"/>
    <property type="match status" value="1"/>
</dbReference>
<keyword evidence="3 5" id="KW-0378">Hydrolase</keyword>